<dbReference type="RefSeq" id="WP_188091486.1">
    <property type="nucleotide sequence ID" value="NZ_JACVFC010000005.1"/>
</dbReference>
<dbReference type="GO" id="GO:0032259">
    <property type="term" value="P:methylation"/>
    <property type="evidence" value="ECO:0007669"/>
    <property type="project" value="UniProtKB-KW"/>
</dbReference>
<dbReference type="Pfam" id="PF13578">
    <property type="entry name" value="Methyltransf_24"/>
    <property type="match status" value="1"/>
</dbReference>
<protein>
    <submittedName>
        <fullName evidence="1">Class I SAM-dependent methyltransferase</fullName>
    </submittedName>
</protein>
<organism evidence="1 2">
    <name type="scientific">Chitinophaga qingshengii</name>
    <dbReference type="NCBI Taxonomy" id="1569794"/>
    <lineage>
        <taxon>Bacteria</taxon>
        <taxon>Pseudomonadati</taxon>
        <taxon>Bacteroidota</taxon>
        <taxon>Chitinophagia</taxon>
        <taxon>Chitinophagales</taxon>
        <taxon>Chitinophagaceae</taxon>
        <taxon>Chitinophaga</taxon>
    </lineage>
</organism>
<dbReference type="SUPFAM" id="SSF53335">
    <property type="entry name" value="S-adenosyl-L-methionine-dependent methyltransferases"/>
    <property type="match status" value="1"/>
</dbReference>
<evidence type="ECO:0000313" key="2">
    <source>
        <dbReference type="Proteomes" id="UP000659124"/>
    </source>
</evidence>
<dbReference type="Gene3D" id="3.40.50.150">
    <property type="entry name" value="Vaccinia Virus protein VP39"/>
    <property type="match status" value="1"/>
</dbReference>
<proteinExistence type="predicted"/>
<name>A0ABR7TVA2_9BACT</name>
<dbReference type="Proteomes" id="UP000659124">
    <property type="component" value="Unassembled WGS sequence"/>
</dbReference>
<keyword evidence="2" id="KW-1185">Reference proteome</keyword>
<comment type="caution">
    <text evidence="1">The sequence shown here is derived from an EMBL/GenBank/DDBJ whole genome shotgun (WGS) entry which is preliminary data.</text>
</comment>
<dbReference type="InterPro" id="IPR029063">
    <property type="entry name" value="SAM-dependent_MTases_sf"/>
</dbReference>
<sequence length="253" mass="28749">MLIKMLIRNYLYFANRRMPVKPYPLSFWEKKKAFWRRFSKEENTLSPSYHWLKTPGASIPVPELKGLYDGVILGHWTMDAASMAQLWNRLVQERPKVIVECGCGVSTVMFAKYFSLHRPDGILLSLEQDSKEKARLEGRLKELGLEKGIHIYHLPVSGPGEGYDFRQFGGLAALPFMEPFDWLIVDGPAGGDESRYNTVPSLQSMARPGATFFLDDSLRDAEMSILERWNNLPGIKVEGIYPIGKGLAVGFYK</sequence>
<evidence type="ECO:0000313" key="1">
    <source>
        <dbReference type="EMBL" id="MBC9934388.1"/>
    </source>
</evidence>
<gene>
    <name evidence="1" type="ORF">ICL07_28630</name>
</gene>
<reference evidence="1 2" key="1">
    <citation type="submission" date="2020-09" db="EMBL/GenBank/DDBJ databases">
        <title>Genome sequences of type strains of Chitinophaga qingshengii and Chitinophaga varians.</title>
        <authorList>
            <person name="Kittiwongwattana C."/>
        </authorList>
    </citation>
    <scope>NUCLEOTIDE SEQUENCE [LARGE SCALE GENOMIC DNA]</scope>
    <source>
        <strain evidence="1 2">JCM 30026</strain>
    </source>
</reference>
<accession>A0ABR7TVA2</accession>
<dbReference type="GO" id="GO:0008168">
    <property type="term" value="F:methyltransferase activity"/>
    <property type="evidence" value="ECO:0007669"/>
    <property type="project" value="UniProtKB-KW"/>
</dbReference>
<keyword evidence="1" id="KW-0808">Transferase</keyword>
<keyword evidence="1" id="KW-0489">Methyltransferase</keyword>
<dbReference type="EMBL" id="JACVFC010000005">
    <property type="protein sequence ID" value="MBC9934388.1"/>
    <property type="molecule type" value="Genomic_DNA"/>
</dbReference>